<organism evidence="4 5">
    <name type="scientific">Apiospora arundinis</name>
    <dbReference type="NCBI Taxonomy" id="335852"/>
    <lineage>
        <taxon>Eukaryota</taxon>
        <taxon>Fungi</taxon>
        <taxon>Dikarya</taxon>
        <taxon>Ascomycota</taxon>
        <taxon>Pezizomycotina</taxon>
        <taxon>Sordariomycetes</taxon>
        <taxon>Xylariomycetidae</taxon>
        <taxon>Amphisphaeriales</taxon>
        <taxon>Apiosporaceae</taxon>
        <taxon>Apiospora</taxon>
    </lineage>
</organism>
<evidence type="ECO:0000256" key="3">
    <source>
        <dbReference type="SAM" id="SignalP"/>
    </source>
</evidence>
<dbReference type="EMBL" id="JAPCWZ010000009">
    <property type="protein sequence ID" value="KAK8851220.1"/>
    <property type="molecule type" value="Genomic_DNA"/>
</dbReference>
<accession>A0ABR2HQ66</accession>
<feature type="chain" id="PRO_5046853314" evidence="3">
    <location>
        <begin position="21"/>
        <end position="182"/>
    </location>
</feature>
<keyword evidence="5" id="KW-1185">Reference proteome</keyword>
<protein>
    <submittedName>
        <fullName evidence="4">Guanyl-specific ribonuclease</fullName>
    </submittedName>
</protein>
<dbReference type="Proteomes" id="UP001390339">
    <property type="component" value="Unassembled WGS sequence"/>
</dbReference>
<comment type="caution">
    <text evidence="4">The sequence shown here is derived from an EMBL/GenBank/DDBJ whole genome shotgun (WGS) entry which is preliminary data.</text>
</comment>
<feature type="signal peptide" evidence="3">
    <location>
        <begin position="1"/>
        <end position="20"/>
    </location>
</feature>
<dbReference type="Gene3D" id="3.10.450.30">
    <property type="entry name" value="Microbial ribonucleases"/>
    <property type="match status" value="1"/>
</dbReference>
<dbReference type="SUPFAM" id="SSF53933">
    <property type="entry name" value="Microbial ribonucleases"/>
    <property type="match status" value="1"/>
</dbReference>
<reference evidence="4 5" key="1">
    <citation type="journal article" date="2024" name="IMA Fungus">
        <title>Apiospora arundinis, a panoply of carbohydrate-active enzymes and secondary metabolites.</title>
        <authorList>
            <person name="Sorensen T."/>
            <person name="Petersen C."/>
            <person name="Muurmann A.T."/>
            <person name="Christiansen J.V."/>
            <person name="Brundto M.L."/>
            <person name="Overgaard C.K."/>
            <person name="Boysen A.T."/>
            <person name="Wollenberg R.D."/>
            <person name="Larsen T.O."/>
            <person name="Sorensen J.L."/>
            <person name="Nielsen K.L."/>
            <person name="Sondergaard T.E."/>
        </authorList>
    </citation>
    <scope>NUCLEOTIDE SEQUENCE [LARGE SCALE GENOMIC DNA]</scope>
    <source>
        <strain evidence="4 5">AAU 773</strain>
    </source>
</reference>
<evidence type="ECO:0000256" key="1">
    <source>
        <dbReference type="ARBA" id="ARBA00022722"/>
    </source>
</evidence>
<dbReference type="InterPro" id="IPR000026">
    <property type="entry name" value="N1-like"/>
</dbReference>
<keyword evidence="2" id="KW-0378">Hydrolase</keyword>
<evidence type="ECO:0000313" key="5">
    <source>
        <dbReference type="Proteomes" id="UP001390339"/>
    </source>
</evidence>
<evidence type="ECO:0000313" key="4">
    <source>
        <dbReference type="EMBL" id="KAK8851220.1"/>
    </source>
</evidence>
<proteinExistence type="predicted"/>
<evidence type="ECO:0000256" key="2">
    <source>
        <dbReference type="ARBA" id="ARBA00022801"/>
    </source>
</evidence>
<dbReference type="InterPro" id="IPR016191">
    <property type="entry name" value="Ribonuclease/ribotoxin"/>
</dbReference>
<name>A0ABR2HQ66_9PEZI</name>
<keyword evidence="3" id="KW-0732">Signal</keyword>
<keyword evidence="1" id="KW-0540">Nuclease</keyword>
<gene>
    <name evidence="4" type="ORF">PGQ11_013699</name>
</gene>
<dbReference type="Pfam" id="PF00545">
    <property type="entry name" value="Ribonuclease"/>
    <property type="match status" value="1"/>
</dbReference>
<sequence length="182" mass="19747">MIFPRTLLTAIFALAPLITADPLPDTDDVTAFKAFEVEDAGAFALEDRAAKVYACPASNNGNHGNYPANSFTERQATEAAGTAKAYQEKKGENWVPTPADYPHFFGNRERIPFNCGSKLAEFPIKMGGGAVTAGQPNVAGIPDRVIYEYKWNKAKKGKKLTVKVCGVIRHGPGADFINCPRR</sequence>